<dbReference type="GO" id="GO:0046872">
    <property type="term" value="F:metal ion binding"/>
    <property type="evidence" value="ECO:0007669"/>
    <property type="project" value="UniProtKB-KW"/>
</dbReference>
<evidence type="ECO:0000313" key="9">
    <source>
        <dbReference type="EMBL" id="NLR20902.1"/>
    </source>
</evidence>
<dbReference type="RefSeq" id="WP_039496587.1">
    <property type="nucleotide sequence ID" value="NZ_CBCSDF010000004.1"/>
</dbReference>
<keyword evidence="4 6" id="KW-0862">Zinc</keyword>
<keyword evidence="7" id="KW-0812">Transmembrane</keyword>
<proteinExistence type="inferred from homology"/>
<feature type="domain" description="Peptidase M48" evidence="8">
    <location>
        <begin position="95"/>
        <end position="255"/>
    </location>
</feature>
<keyword evidence="12" id="KW-1185">Reference proteome</keyword>
<dbReference type="PANTHER" id="PTHR22726">
    <property type="entry name" value="METALLOENDOPEPTIDASE OMA1"/>
    <property type="match status" value="1"/>
</dbReference>
<evidence type="ECO:0000259" key="8">
    <source>
        <dbReference type="Pfam" id="PF01435"/>
    </source>
</evidence>
<evidence type="ECO:0000256" key="2">
    <source>
        <dbReference type="ARBA" id="ARBA00022723"/>
    </source>
</evidence>
<reference evidence="9" key="1">
    <citation type="submission" date="2019-10" db="EMBL/GenBank/DDBJ databases">
        <authorList>
            <person name="Paulsen S."/>
        </authorList>
    </citation>
    <scope>NUCLEOTIDE SEQUENCE</scope>
    <source>
        <strain evidence="9">LMG 19692</strain>
    </source>
</reference>
<dbReference type="GO" id="GO:0016020">
    <property type="term" value="C:membrane"/>
    <property type="evidence" value="ECO:0007669"/>
    <property type="project" value="TreeGrafter"/>
</dbReference>
<feature type="transmembrane region" description="Helical" evidence="7">
    <location>
        <begin position="17"/>
        <end position="36"/>
    </location>
</feature>
<reference evidence="10 12" key="2">
    <citation type="submission" date="2023-10" db="EMBL/GenBank/DDBJ databases">
        <title>To unveil natural product biosynthetic capacity in Pseudoalteromonas.</title>
        <authorList>
            <person name="Wang J."/>
        </authorList>
    </citation>
    <scope>NUCLEOTIDE SEQUENCE [LARGE SCALE GENOMIC DNA]</scope>
    <source>
        <strain evidence="10 12">DSM 15914</strain>
    </source>
</reference>
<evidence type="ECO:0000256" key="5">
    <source>
        <dbReference type="ARBA" id="ARBA00023049"/>
    </source>
</evidence>
<accession>A0A8I2KPM6</accession>
<keyword evidence="7" id="KW-1133">Transmembrane helix</keyword>
<dbReference type="InterPro" id="IPR001915">
    <property type="entry name" value="Peptidase_M48"/>
</dbReference>
<dbReference type="InterPro" id="IPR051156">
    <property type="entry name" value="Mito/Outer_Membr_Metalloprot"/>
</dbReference>
<keyword evidence="7" id="KW-0472">Membrane</keyword>
<gene>
    <name evidence="9" type="ORF">F9Y85_06125</name>
    <name evidence="10" type="ORF">R5H13_23565</name>
</gene>
<sequence length="257" mass="28939">MSSKIHSRIKQSKETQWLWIIAATVVVVLFSGYQFYTKGVPYFAEEISASLPKQIYQIIDEGSLNELDNSEFSESKLSEIKQQETRALFVSLLGANASSEREFKLEFRQWKDKANAMALANGSIVITDNMVELASTQQELSAVLLHEIGHVEHNHVMESLVSSSIVFVSLSVVLGDISALSDLMMQGAMLGINQNYSQQAELEADLYAHNKLMTLYGNNDAMISIFEKLAKESDEQHSWLSTHPSFEQRIERIKQSL</sequence>
<evidence type="ECO:0000256" key="1">
    <source>
        <dbReference type="ARBA" id="ARBA00022670"/>
    </source>
</evidence>
<name>A0A8I2KPM6_9GAMM</name>
<dbReference type="CDD" id="cd07332">
    <property type="entry name" value="M48C_Oma1_like"/>
    <property type="match status" value="1"/>
</dbReference>
<dbReference type="PANTHER" id="PTHR22726:SF1">
    <property type="entry name" value="METALLOENDOPEPTIDASE OMA1, MITOCHONDRIAL"/>
    <property type="match status" value="1"/>
</dbReference>
<keyword evidence="3 6" id="KW-0378">Hydrolase</keyword>
<keyword evidence="2" id="KW-0479">Metal-binding</keyword>
<dbReference type="Pfam" id="PF01435">
    <property type="entry name" value="Peptidase_M48"/>
    <property type="match status" value="1"/>
</dbReference>
<evidence type="ECO:0000256" key="7">
    <source>
        <dbReference type="SAM" id="Phobius"/>
    </source>
</evidence>
<keyword evidence="5 6" id="KW-0482">Metalloprotease</keyword>
<dbReference type="Proteomes" id="UP000646877">
    <property type="component" value="Unassembled WGS sequence"/>
</dbReference>
<dbReference type="Proteomes" id="UP001304419">
    <property type="component" value="Chromosome 2"/>
</dbReference>
<organism evidence="9 11">
    <name type="scientific">Pseudoalteromonas maricaloris</name>
    <dbReference type="NCBI Taxonomy" id="184924"/>
    <lineage>
        <taxon>Bacteria</taxon>
        <taxon>Pseudomonadati</taxon>
        <taxon>Pseudomonadota</taxon>
        <taxon>Gammaproteobacteria</taxon>
        <taxon>Alteromonadales</taxon>
        <taxon>Pseudoalteromonadaceae</taxon>
        <taxon>Pseudoalteromonas</taxon>
    </lineage>
</organism>
<dbReference type="EMBL" id="WEIA01000003">
    <property type="protein sequence ID" value="NLR20902.1"/>
    <property type="molecule type" value="Genomic_DNA"/>
</dbReference>
<comment type="cofactor">
    <cofactor evidence="6">
        <name>Zn(2+)</name>
        <dbReference type="ChEBI" id="CHEBI:29105"/>
    </cofactor>
    <text evidence="6">Binds 1 zinc ion per subunit.</text>
</comment>
<evidence type="ECO:0000256" key="6">
    <source>
        <dbReference type="RuleBase" id="RU003983"/>
    </source>
</evidence>
<evidence type="ECO:0000256" key="3">
    <source>
        <dbReference type="ARBA" id="ARBA00022801"/>
    </source>
</evidence>
<dbReference type="GO" id="GO:0051603">
    <property type="term" value="P:proteolysis involved in protein catabolic process"/>
    <property type="evidence" value="ECO:0007669"/>
    <property type="project" value="TreeGrafter"/>
</dbReference>
<dbReference type="GO" id="GO:0004222">
    <property type="term" value="F:metalloendopeptidase activity"/>
    <property type="evidence" value="ECO:0007669"/>
    <property type="project" value="InterPro"/>
</dbReference>
<keyword evidence="1 6" id="KW-0645">Protease</keyword>
<dbReference type="Gene3D" id="3.30.2010.10">
    <property type="entry name" value="Metalloproteases ('zincins'), catalytic domain"/>
    <property type="match status" value="1"/>
</dbReference>
<dbReference type="AlphaFoldDB" id="A0A8I2KPM6"/>
<evidence type="ECO:0000313" key="10">
    <source>
        <dbReference type="EMBL" id="WOX30860.1"/>
    </source>
</evidence>
<protein>
    <submittedName>
        <fullName evidence="9">M48 family metallopeptidase</fullName>
    </submittedName>
</protein>
<evidence type="ECO:0000313" key="12">
    <source>
        <dbReference type="Proteomes" id="UP001304419"/>
    </source>
</evidence>
<evidence type="ECO:0000313" key="11">
    <source>
        <dbReference type="Proteomes" id="UP000646877"/>
    </source>
</evidence>
<evidence type="ECO:0000256" key="4">
    <source>
        <dbReference type="ARBA" id="ARBA00022833"/>
    </source>
</evidence>
<comment type="similarity">
    <text evidence="6">Belongs to the peptidase M48 family.</text>
</comment>
<dbReference type="EMBL" id="CP137579">
    <property type="protein sequence ID" value="WOX30860.1"/>
    <property type="molecule type" value="Genomic_DNA"/>
</dbReference>